<evidence type="ECO:0000256" key="8">
    <source>
        <dbReference type="HAMAP-Rule" id="MF_00238"/>
    </source>
</evidence>
<comment type="catalytic activity">
    <reaction evidence="7 8">
        <text>CMP + ATP = CDP + ADP</text>
        <dbReference type="Rhea" id="RHEA:11600"/>
        <dbReference type="ChEBI" id="CHEBI:30616"/>
        <dbReference type="ChEBI" id="CHEBI:58069"/>
        <dbReference type="ChEBI" id="CHEBI:60377"/>
        <dbReference type="ChEBI" id="CHEBI:456216"/>
        <dbReference type="EC" id="2.7.4.25"/>
    </reaction>
</comment>
<accession>A0A2H3P1V8</accession>
<evidence type="ECO:0000313" key="12">
    <source>
        <dbReference type="Proteomes" id="UP000221024"/>
    </source>
</evidence>
<dbReference type="InterPro" id="IPR027417">
    <property type="entry name" value="P-loop_NTPase"/>
</dbReference>
<keyword evidence="12" id="KW-1185">Reference proteome</keyword>
<dbReference type="CDD" id="cd02020">
    <property type="entry name" value="CMPK"/>
    <property type="match status" value="1"/>
</dbReference>
<evidence type="ECO:0000256" key="4">
    <source>
        <dbReference type="ARBA" id="ARBA00022777"/>
    </source>
</evidence>
<feature type="region of interest" description="Disordered" evidence="9">
    <location>
        <begin position="156"/>
        <end position="178"/>
    </location>
</feature>
<evidence type="ECO:0000259" key="10">
    <source>
        <dbReference type="Pfam" id="PF02224"/>
    </source>
</evidence>
<comment type="subcellular location">
    <subcellularLocation>
        <location evidence="8">Cytoplasm</location>
    </subcellularLocation>
</comment>
<keyword evidence="2 8" id="KW-0808">Transferase</keyword>
<dbReference type="GO" id="GO:0005829">
    <property type="term" value="C:cytosol"/>
    <property type="evidence" value="ECO:0007669"/>
    <property type="project" value="TreeGrafter"/>
</dbReference>
<keyword evidence="8" id="KW-0963">Cytoplasm</keyword>
<protein>
    <recommendedName>
        <fullName evidence="8">Cytidylate kinase</fullName>
        <shortName evidence="8">CK</shortName>
        <ecNumber evidence="8">2.7.4.25</ecNumber>
    </recommendedName>
    <alternativeName>
        <fullName evidence="8">Cytidine monophosphate kinase</fullName>
        <shortName evidence="8">CMP kinase</shortName>
    </alternativeName>
</protein>
<dbReference type="Gene3D" id="3.40.50.300">
    <property type="entry name" value="P-loop containing nucleotide triphosphate hydrolases"/>
    <property type="match status" value="1"/>
</dbReference>
<dbReference type="GO" id="GO:0005524">
    <property type="term" value="F:ATP binding"/>
    <property type="evidence" value="ECO:0007669"/>
    <property type="project" value="UniProtKB-UniRule"/>
</dbReference>
<evidence type="ECO:0000256" key="3">
    <source>
        <dbReference type="ARBA" id="ARBA00022741"/>
    </source>
</evidence>
<dbReference type="GO" id="GO:0036431">
    <property type="term" value="F:dCMP kinase activity"/>
    <property type="evidence" value="ECO:0007669"/>
    <property type="project" value="InterPro"/>
</dbReference>
<dbReference type="AlphaFoldDB" id="A0A2H3P1V8"/>
<proteinExistence type="inferred from homology"/>
<sequence>MIITIDGPAGAGKSSTARAVAERQSFRYLDTGALYRAVALAFVEAEVTPTDEKAEALLSDCTIDLQFDDAGTLRVLLNDAEVTDAIRTSEVGDMASQVAALPAVREALLPVQRQIATRWSQSTGGVVADGRDTGTVVFPQADLKFFMDASLEERARRRHEEYQSDPNEEAPPLEAVRDEIRRRDAHDRERALAPLRRPDDAVSIDTTSMTFEEQVEAIEALIERAKVGTDPSSSH</sequence>
<evidence type="ECO:0000256" key="6">
    <source>
        <dbReference type="ARBA" id="ARBA00047615"/>
    </source>
</evidence>
<comment type="similarity">
    <text evidence="1 8">Belongs to the cytidylate kinase family. Type 1 subfamily.</text>
</comment>
<dbReference type="GO" id="GO:0006220">
    <property type="term" value="P:pyrimidine nucleotide metabolic process"/>
    <property type="evidence" value="ECO:0007669"/>
    <property type="project" value="UniProtKB-UniRule"/>
</dbReference>
<keyword evidence="5 8" id="KW-0067">ATP-binding</keyword>
<evidence type="ECO:0000256" key="5">
    <source>
        <dbReference type="ARBA" id="ARBA00022840"/>
    </source>
</evidence>
<evidence type="ECO:0000313" key="11">
    <source>
        <dbReference type="EMBL" id="PEN09560.1"/>
    </source>
</evidence>
<dbReference type="GO" id="GO:0036430">
    <property type="term" value="F:CMP kinase activity"/>
    <property type="evidence" value="ECO:0007669"/>
    <property type="project" value="RHEA"/>
</dbReference>
<dbReference type="SUPFAM" id="SSF52540">
    <property type="entry name" value="P-loop containing nucleoside triphosphate hydrolases"/>
    <property type="match status" value="1"/>
</dbReference>
<dbReference type="RefSeq" id="WP_098060958.1">
    <property type="nucleotide sequence ID" value="NZ_PDEP01000001.1"/>
</dbReference>
<evidence type="ECO:0000256" key="9">
    <source>
        <dbReference type="SAM" id="MobiDB-lite"/>
    </source>
</evidence>
<dbReference type="EMBL" id="PDEP01000001">
    <property type="protein sequence ID" value="PEN09560.1"/>
    <property type="molecule type" value="Genomic_DNA"/>
</dbReference>
<dbReference type="EC" id="2.7.4.25" evidence="8"/>
<dbReference type="Proteomes" id="UP000221024">
    <property type="component" value="Unassembled WGS sequence"/>
</dbReference>
<dbReference type="PANTHER" id="PTHR21299">
    <property type="entry name" value="CYTIDYLATE KINASE/PANTOATE-BETA-ALANINE LIGASE"/>
    <property type="match status" value="1"/>
</dbReference>
<feature type="binding site" evidence="8">
    <location>
        <begin position="7"/>
        <end position="15"/>
    </location>
    <ligand>
        <name>ATP</name>
        <dbReference type="ChEBI" id="CHEBI:30616"/>
    </ligand>
</feature>
<organism evidence="11 12">
    <name type="scientific">Longimonas halophila</name>
    <dbReference type="NCBI Taxonomy" id="1469170"/>
    <lineage>
        <taxon>Bacteria</taxon>
        <taxon>Pseudomonadati</taxon>
        <taxon>Rhodothermota</taxon>
        <taxon>Rhodothermia</taxon>
        <taxon>Rhodothermales</taxon>
        <taxon>Salisaetaceae</taxon>
        <taxon>Longimonas</taxon>
    </lineage>
</organism>
<dbReference type="GO" id="GO:0015949">
    <property type="term" value="P:nucleobase-containing small molecule interconversion"/>
    <property type="evidence" value="ECO:0007669"/>
    <property type="project" value="TreeGrafter"/>
</dbReference>
<feature type="domain" description="Cytidylate kinase" evidence="10">
    <location>
        <begin position="3"/>
        <end position="223"/>
    </location>
</feature>
<dbReference type="HAMAP" id="MF_00238">
    <property type="entry name" value="Cytidyl_kinase_type1"/>
    <property type="match status" value="1"/>
</dbReference>
<dbReference type="InterPro" id="IPR003136">
    <property type="entry name" value="Cytidylate_kin"/>
</dbReference>
<evidence type="ECO:0000256" key="2">
    <source>
        <dbReference type="ARBA" id="ARBA00022679"/>
    </source>
</evidence>
<evidence type="ECO:0000256" key="7">
    <source>
        <dbReference type="ARBA" id="ARBA00048478"/>
    </source>
</evidence>
<gene>
    <name evidence="8" type="primary">cmk</name>
    <name evidence="11" type="ORF">CRI93_02170</name>
</gene>
<keyword evidence="3 8" id="KW-0547">Nucleotide-binding</keyword>
<dbReference type="PANTHER" id="PTHR21299:SF2">
    <property type="entry name" value="CYTIDYLATE KINASE"/>
    <property type="match status" value="1"/>
</dbReference>
<dbReference type="NCBIfam" id="TIGR00017">
    <property type="entry name" value="cmk"/>
    <property type="match status" value="1"/>
</dbReference>
<comment type="caution">
    <text evidence="11">The sequence shown here is derived from an EMBL/GenBank/DDBJ whole genome shotgun (WGS) entry which is preliminary data.</text>
</comment>
<name>A0A2H3P1V8_9BACT</name>
<comment type="catalytic activity">
    <reaction evidence="6 8">
        <text>dCMP + ATP = dCDP + ADP</text>
        <dbReference type="Rhea" id="RHEA:25094"/>
        <dbReference type="ChEBI" id="CHEBI:30616"/>
        <dbReference type="ChEBI" id="CHEBI:57566"/>
        <dbReference type="ChEBI" id="CHEBI:58593"/>
        <dbReference type="ChEBI" id="CHEBI:456216"/>
        <dbReference type="EC" id="2.7.4.25"/>
    </reaction>
</comment>
<reference evidence="11 12" key="1">
    <citation type="submission" date="2017-10" db="EMBL/GenBank/DDBJ databases">
        <title>Draft genome of Longimonas halophila.</title>
        <authorList>
            <person name="Goh K.M."/>
            <person name="Shamsir M.S."/>
            <person name="Lim S.W."/>
        </authorList>
    </citation>
    <scope>NUCLEOTIDE SEQUENCE [LARGE SCALE GENOMIC DNA]</scope>
    <source>
        <strain evidence="11 12">KCTC 42399</strain>
    </source>
</reference>
<dbReference type="OrthoDB" id="9807434at2"/>
<keyword evidence="4 8" id="KW-0418">Kinase</keyword>
<evidence type="ECO:0000256" key="1">
    <source>
        <dbReference type="ARBA" id="ARBA00009427"/>
    </source>
</evidence>
<dbReference type="InterPro" id="IPR011994">
    <property type="entry name" value="Cytidylate_kinase_dom"/>
</dbReference>
<dbReference type="Pfam" id="PF02224">
    <property type="entry name" value="Cytidylate_kin"/>
    <property type="match status" value="1"/>
</dbReference>